<evidence type="ECO:0000259" key="3">
    <source>
        <dbReference type="SMART" id="SM00062"/>
    </source>
</evidence>
<sequence length="281" mass="31455">MTKRLTTVLLASWLPLACAHAAAAPACPPATVGVSDLGYSSYLDGGVVRGSNVDVLEAIEKRSGCPLTVRWFPRSRLYAEFFNKQLDMTGASLRTAERDRYGTWLPYTYTRFELVLLNQHAGKFRSLAEFVEHSTARLNITRGIFYTPETQVQLDRLQKLGRLEYVNDYGVVFRKILAGRAEGTLAPATIHLLNQRQFGMLGKMRASMVTESPRAMVGLYVANKVPPEVLQRYADALRSIVADGTMQHLYEHYLGADITRQLFHDGTREILDALPPAQFSK</sequence>
<accession>A0A844CUK6</accession>
<dbReference type="AlphaFoldDB" id="A0A844CUK6"/>
<dbReference type="SUPFAM" id="SSF53850">
    <property type="entry name" value="Periplasmic binding protein-like II"/>
    <property type="match status" value="1"/>
</dbReference>
<dbReference type="Pfam" id="PF00497">
    <property type="entry name" value="SBP_bac_3"/>
    <property type="match status" value="1"/>
</dbReference>
<feature type="chain" id="PRO_5032678506" evidence="2">
    <location>
        <begin position="22"/>
        <end position="281"/>
    </location>
</feature>
<name>A0A844CUK6_9BURK</name>
<dbReference type="EMBL" id="WKJL01000005">
    <property type="protein sequence ID" value="MRW84447.1"/>
    <property type="molecule type" value="Genomic_DNA"/>
</dbReference>
<dbReference type="Gene3D" id="3.40.190.10">
    <property type="entry name" value="Periplasmic binding protein-like II"/>
    <property type="match status" value="2"/>
</dbReference>
<reference evidence="4 5" key="1">
    <citation type="submission" date="2019-11" db="EMBL/GenBank/DDBJ databases">
        <title>Novel species isolated from a subtropical stream in China.</title>
        <authorList>
            <person name="Lu H."/>
        </authorList>
    </citation>
    <scope>NUCLEOTIDE SEQUENCE [LARGE SCALE GENOMIC DNA]</scope>
    <source>
        <strain evidence="4 5">FT26W</strain>
    </source>
</reference>
<gene>
    <name evidence="4" type="ORF">GJ698_10160</name>
</gene>
<feature type="signal peptide" evidence="2">
    <location>
        <begin position="1"/>
        <end position="21"/>
    </location>
</feature>
<dbReference type="SMART" id="SM00062">
    <property type="entry name" value="PBPb"/>
    <property type="match status" value="1"/>
</dbReference>
<dbReference type="InterPro" id="IPR001638">
    <property type="entry name" value="Solute-binding_3/MltF_N"/>
</dbReference>
<feature type="domain" description="Solute-binding protein family 3/N-terminal" evidence="3">
    <location>
        <begin position="29"/>
        <end position="257"/>
    </location>
</feature>
<dbReference type="PANTHER" id="PTHR35936:SF38">
    <property type="entry name" value="GLUTAMINE-BINDING PERIPLASMIC PROTEIN"/>
    <property type="match status" value="1"/>
</dbReference>
<keyword evidence="1 2" id="KW-0732">Signal</keyword>
<evidence type="ECO:0000256" key="2">
    <source>
        <dbReference type="SAM" id="SignalP"/>
    </source>
</evidence>
<keyword evidence="5" id="KW-1185">Reference proteome</keyword>
<organism evidence="4 5">
    <name type="scientific">Duganella aquatilis</name>
    <dbReference type="NCBI Taxonomy" id="2666082"/>
    <lineage>
        <taxon>Bacteria</taxon>
        <taxon>Pseudomonadati</taxon>
        <taxon>Pseudomonadota</taxon>
        <taxon>Betaproteobacteria</taxon>
        <taxon>Burkholderiales</taxon>
        <taxon>Oxalobacteraceae</taxon>
        <taxon>Telluria group</taxon>
        <taxon>Duganella</taxon>
    </lineage>
</organism>
<dbReference type="RefSeq" id="WP_154357495.1">
    <property type="nucleotide sequence ID" value="NZ_WKJL01000005.1"/>
</dbReference>
<dbReference type="Proteomes" id="UP000439986">
    <property type="component" value="Unassembled WGS sequence"/>
</dbReference>
<evidence type="ECO:0000313" key="5">
    <source>
        <dbReference type="Proteomes" id="UP000439986"/>
    </source>
</evidence>
<evidence type="ECO:0000313" key="4">
    <source>
        <dbReference type="EMBL" id="MRW84447.1"/>
    </source>
</evidence>
<dbReference type="PANTHER" id="PTHR35936">
    <property type="entry name" value="MEMBRANE-BOUND LYTIC MUREIN TRANSGLYCOSYLASE F"/>
    <property type="match status" value="1"/>
</dbReference>
<proteinExistence type="predicted"/>
<protein>
    <submittedName>
        <fullName evidence="4">Transporter substrate-binding domain-containing protein</fullName>
    </submittedName>
</protein>
<comment type="caution">
    <text evidence="4">The sequence shown here is derived from an EMBL/GenBank/DDBJ whole genome shotgun (WGS) entry which is preliminary data.</text>
</comment>
<evidence type="ECO:0000256" key="1">
    <source>
        <dbReference type="ARBA" id="ARBA00022729"/>
    </source>
</evidence>